<dbReference type="Proteomes" id="UP001604277">
    <property type="component" value="Unassembled WGS sequence"/>
</dbReference>
<accession>A0ABD1T5S2</accession>
<evidence type="ECO:0000313" key="2">
    <source>
        <dbReference type="Proteomes" id="UP001604277"/>
    </source>
</evidence>
<keyword evidence="2" id="KW-1185">Reference proteome</keyword>
<sequence>MENADSQQLNPTCSSNAFSRGLSIQSCMQGTLDVPTHDRMIDVPPNMVLPQNSNVPQALNGMIVEREPLYAGSLPFNFSPHSSFFETCPMMVDANVSSFTNVESNTQPLNGTVLNDDAYSFGFLEQIPQNFGLSELAADYSGDMDALHSLY</sequence>
<protein>
    <submittedName>
        <fullName evidence="1">Uncharacterized protein</fullName>
    </submittedName>
</protein>
<gene>
    <name evidence="1" type="ORF">Fot_31582</name>
</gene>
<name>A0ABD1T5S2_9LAMI</name>
<organism evidence="1 2">
    <name type="scientific">Forsythia ovata</name>
    <dbReference type="NCBI Taxonomy" id="205694"/>
    <lineage>
        <taxon>Eukaryota</taxon>
        <taxon>Viridiplantae</taxon>
        <taxon>Streptophyta</taxon>
        <taxon>Embryophyta</taxon>
        <taxon>Tracheophyta</taxon>
        <taxon>Spermatophyta</taxon>
        <taxon>Magnoliopsida</taxon>
        <taxon>eudicotyledons</taxon>
        <taxon>Gunneridae</taxon>
        <taxon>Pentapetalae</taxon>
        <taxon>asterids</taxon>
        <taxon>lamiids</taxon>
        <taxon>Lamiales</taxon>
        <taxon>Oleaceae</taxon>
        <taxon>Forsythieae</taxon>
        <taxon>Forsythia</taxon>
    </lineage>
</organism>
<proteinExistence type="predicted"/>
<dbReference type="AlphaFoldDB" id="A0ABD1T5S2"/>
<dbReference type="EMBL" id="JBFOLJ010000009">
    <property type="protein sequence ID" value="KAL2507935.1"/>
    <property type="molecule type" value="Genomic_DNA"/>
</dbReference>
<reference evidence="2" key="1">
    <citation type="submission" date="2024-07" db="EMBL/GenBank/DDBJ databases">
        <title>Two chromosome-level genome assemblies of Korean endemic species Abeliophyllum distichum and Forsythia ovata (Oleaceae).</title>
        <authorList>
            <person name="Jang H."/>
        </authorList>
    </citation>
    <scope>NUCLEOTIDE SEQUENCE [LARGE SCALE GENOMIC DNA]</scope>
</reference>
<comment type="caution">
    <text evidence="1">The sequence shown here is derived from an EMBL/GenBank/DDBJ whole genome shotgun (WGS) entry which is preliminary data.</text>
</comment>
<evidence type="ECO:0000313" key="1">
    <source>
        <dbReference type="EMBL" id="KAL2507935.1"/>
    </source>
</evidence>